<feature type="transmembrane region" description="Helical" evidence="1">
    <location>
        <begin position="612"/>
        <end position="634"/>
    </location>
</feature>
<dbReference type="PANTHER" id="PTHR37464">
    <property type="entry name" value="BLL2463 PROTEIN"/>
    <property type="match status" value="1"/>
</dbReference>
<dbReference type="RefSeq" id="WP_009780615.1">
    <property type="nucleotide sequence ID" value="NZ_CH672395.1"/>
</dbReference>
<evidence type="ECO:0000313" key="3">
    <source>
        <dbReference type="EMBL" id="EAQ49426.1"/>
    </source>
</evidence>
<dbReference type="HOGENOM" id="CLU_017817_1_0_10"/>
<name>A3XLZ6_LEEBM</name>
<evidence type="ECO:0000259" key="2">
    <source>
        <dbReference type="Pfam" id="PF07584"/>
    </source>
</evidence>
<keyword evidence="1" id="KW-0472">Membrane</keyword>
<dbReference type="InterPro" id="IPR024163">
    <property type="entry name" value="Aerotolerance_reg_N"/>
</dbReference>
<proteinExistence type="predicted"/>
<accession>A3XLZ6</accession>
<evidence type="ECO:0000313" key="4">
    <source>
        <dbReference type="Proteomes" id="UP000001601"/>
    </source>
</evidence>
<dbReference type="SUPFAM" id="SSF52317">
    <property type="entry name" value="Class I glutamine amidotransferase-like"/>
    <property type="match status" value="1"/>
</dbReference>
<comment type="caution">
    <text evidence="3">The sequence shown here is derived from an EMBL/GenBank/DDBJ whole genome shotgun (WGS) entry which is preliminary data.</text>
</comment>
<feature type="domain" description="Aerotolerance regulator N-terminal" evidence="2">
    <location>
        <begin position="1"/>
        <end position="76"/>
    </location>
</feature>
<dbReference type="OrthoDB" id="9810200at2"/>
<gene>
    <name evidence="3" type="ORF">MED217_11244</name>
</gene>
<dbReference type="STRING" id="398720.MED217_11244"/>
<protein>
    <recommendedName>
        <fullName evidence="2">Aerotolerance regulator N-terminal domain-containing protein</fullName>
    </recommendedName>
</protein>
<keyword evidence="1" id="KW-0812">Transmembrane</keyword>
<dbReference type="eggNOG" id="COG2304">
    <property type="taxonomic scope" value="Bacteria"/>
</dbReference>
<dbReference type="Proteomes" id="UP000001601">
    <property type="component" value="Unassembled WGS sequence"/>
</dbReference>
<dbReference type="Pfam" id="PF07584">
    <property type="entry name" value="BatA"/>
    <property type="match status" value="1"/>
</dbReference>
<dbReference type="InterPro" id="IPR011933">
    <property type="entry name" value="Double_TM_dom"/>
</dbReference>
<dbReference type="EMBL" id="AANC01000004">
    <property type="protein sequence ID" value="EAQ49426.1"/>
    <property type="molecule type" value="Genomic_DNA"/>
</dbReference>
<organism evidence="3 4">
    <name type="scientific">Leeuwenhoekiella blandensis (strain CECT 7118 / CCUG 51940 / KCTC 22103 / MED217)</name>
    <name type="common">Flavobacterium sp. (strain MED217)</name>
    <dbReference type="NCBI Taxonomy" id="398720"/>
    <lineage>
        <taxon>Bacteria</taxon>
        <taxon>Pseudomonadati</taxon>
        <taxon>Bacteroidota</taxon>
        <taxon>Flavobacteriia</taxon>
        <taxon>Flavobacteriales</taxon>
        <taxon>Flavobacteriaceae</taxon>
        <taxon>Leeuwenhoekiella</taxon>
    </lineage>
</organism>
<dbReference type="AlphaFoldDB" id="A3XLZ6"/>
<sequence>MLFKNPEILYALFLLVIPILIHLFQLRRFKKTPFTNVAFLETVIQNTRKSSSLKKWLILATRLLAIACLVIAFAGPYIPATNLALQSRETLIFIDNSFSMQATGKKGDLLTEAKQDVLANLSKDENYTIATWDDVLRDFNPVADRNELLELDFAATSSTPQNLLLKLNNLFSNTQTAKQLLLISDFQDAEWSAVTDSTENALYLVKLVPTSLENYALDSISLQRAGNNYDLEVFVKSNQKTTTDIPVSLFNKNELIAKGSAKFEDSYQAIINFQIDSDEAVEGRLSITDPHLKFDNNFYFSINKTEPLKVLAISNASDAFLQRLYQSEEFQYTGVAENQLDYSLLSDQNLIILNEPKTIPQALINLLQQHTQDGGTLILIPNTSINPSAYNKLLNTFGLSGFKNLEATPQRISTINFDHPLYKNVFTGRSTNLQTHQVEGYFPLETSDAILSLENKRPFLAESNKLFVFTSSLSLTNSNFINGQLIVPTFDKIALEALQLPQTHYTINSKNTFEFSTSLPQDAVLTLEKNGNSLIPMQQRQGQKISISTQDGIVEDGLYALKSKQDTLAVVAFNYARAESVLTENAALVSTENTTIPNLFNKLEQDTNLNLLYKWFVIFALLAFLAEMLILKLFK</sequence>
<dbReference type="InterPro" id="IPR029062">
    <property type="entry name" value="Class_I_gatase-like"/>
</dbReference>
<feature type="transmembrane region" description="Helical" evidence="1">
    <location>
        <begin position="6"/>
        <end position="24"/>
    </location>
</feature>
<keyword evidence="4" id="KW-1185">Reference proteome</keyword>
<keyword evidence="1" id="KW-1133">Transmembrane helix</keyword>
<reference evidence="3 4" key="1">
    <citation type="journal article" date="2007" name="Nature">
        <title>Light stimulates growth of proteorhodopsin-containing marine Flavobacteria.</title>
        <authorList>
            <person name="Gomez-Consarnau L."/>
            <person name="Gonzalez J.M."/>
            <person name="Coll-Llado M."/>
            <person name="Gourdon P."/>
            <person name="Pascher T."/>
            <person name="Neutze R."/>
            <person name="Pedros-Alio C."/>
            <person name="Pinhassi J."/>
        </authorList>
    </citation>
    <scope>NUCLEOTIDE SEQUENCE [LARGE SCALE GENOMIC DNA]</scope>
    <source>
        <strain evidence="3 4">MED217</strain>
    </source>
</reference>
<evidence type="ECO:0000256" key="1">
    <source>
        <dbReference type="SAM" id="Phobius"/>
    </source>
</evidence>
<feature type="transmembrane region" description="Helical" evidence="1">
    <location>
        <begin position="56"/>
        <end position="78"/>
    </location>
</feature>
<dbReference type="NCBIfam" id="TIGR02226">
    <property type="entry name" value="two_anch"/>
    <property type="match status" value="1"/>
</dbReference>
<dbReference type="PANTHER" id="PTHR37464:SF1">
    <property type="entry name" value="BLL2463 PROTEIN"/>
    <property type="match status" value="1"/>
</dbReference>